<evidence type="ECO:0000313" key="4">
    <source>
        <dbReference type="Proteomes" id="UP000235145"/>
    </source>
</evidence>
<dbReference type="Pfam" id="PF23622">
    <property type="entry name" value="LRR_At1g61320_AtMIF1"/>
    <property type="match status" value="1"/>
</dbReference>
<dbReference type="Gene3D" id="3.80.10.10">
    <property type="entry name" value="Ribonuclease Inhibitor"/>
    <property type="match status" value="1"/>
</dbReference>
<dbReference type="Pfam" id="PF00646">
    <property type="entry name" value="F-box"/>
    <property type="match status" value="1"/>
</dbReference>
<feature type="domain" description="At1g61320/AtMIF1 LRR" evidence="2">
    <location>
        <begin position="91"/>
        <end position="344"/>
    </location>
</feature>
<dbReference type="InterPro" id="IPR036047">
    <property type="entry name" value="F-box-like_dom_sf"/>
</dbReference>
<dbReference type="EMBL" id="NBSK02000005">
    <property type="protein sequence ID" value="KAJ0203393.1"/>
    <property type="molecule type" value="Genomic_DNA"/>
</dbReference>
<sequence>MNNSVQRKASKHEDGVDLISNLPDPLLLLILSGLQSTEEQIRTSILSRRWRYLWTLVPSLDLKPLAKLQNSKFKEFVYWVLLNRSVDLYCFRLSGWDSYRTSTVERWIHATVMKNVKQLDLSFGPKEKYIEDMMIPHCLMTCTSLEVLRLSCRHRVILPRISGFPALRVLKLENVELFDNDLVKYFFLESCPLLEDLTLYECVVDKLDLLCVSCPNLKKLTLLNWCKYYLCSSLKLSCPKLVYLDLKGEVASSYIFECLYSLKEAVLYPECDAIFNKLFHEFSHLESLATNLDFLPEIDDAHDLALQNLKTLELHSSIDEFTAERLIQALEYCPELESLSLTFENVISCDPMEHPKLDDAATRRILPPDVKWLEFFEFKRENPKLVLKYENGYGWMDLVARWGKQAS</sequence>
<keyword evidence="4" id="KW-1185">Reference proteome</keyword>
<name>A0A9R1VEP7_LACSA</name>
<dbReference type="SUPFAM" id="SSF52047">
    <property type="entry name" value="RNI-like"/>
    <property type="match status" value="1"/>
</dbReference>
<dbReference type="InterPro" id="IPR001810">
    <property type="entry name" value="F-box_dom"/>
</dbReference>
<dbReference type="PANTHER" id="PTHR34223">
    <property type="entry name" value="OS11G0201299 PROTEIN"/>
    <property type="match status" value="1"/>
</dbReference>
<evidence type="ECO:0000313" key="3">
    <source>
        <dbReference type="EMBL" id="KAJ0203393.1"/>
    </source>
</evidence>
<organism evidence="3 4">
    <name type="scientific">Lactuca sativa</name>
    <name type="common">Garden lettuce</name>
    <dbReference type="NCBI Taxonomy" id="4236"/>
    <lineage>
        <taxon>Eukaryota</taxon>
        <taxon>Viridiplantae</taxon>
        <taxon>Streptophyta</taxon>
        <taxon>Embryophyta</taxon>
        <taxon>Tracheophyta</taxon>
        <taxon>Spermatophyta</taxon>
        <taxon>Magnoliopsida</taxon>
        <taxon>eudicotyledons</taxon>
        <taxon>Gunneridae</taxon>
        <taxon>Pentapetalae</taxon>
        <taxon>asterids</taxon>
        <taxon>campanulids</taxon>
        <taxon>Asterales</taxon>
        <taxon>Asteraceae</taxon>
        <taxon>Cichorioideae</taxon>
        <taxon>Cichorieae</taxon>
        <taxon>Lactucinae</taxon>
        <taxon>Lactuca</taxon>
    </lineage>
</organism>
<accession>A0A9R1VEP7</accession>
<dbReference type="InterPro" id="IPR053197">
    <property type="entry name" value="F-box_SCFL_complex_component"/>
</dbReference>
<gene>
    <name evidence="3" type="ORF">LSAT_V11C500255660</name>
</gene>
<protein>
    <recommendedName>
        <fullName evidence="5">F-box domain-containing protein</fullName>
    </recommendedName>
</protein>
<dbReference type="PANTHER" id="PTHR34223:SF51">
    <property type="entry name" value="OS06G0556300 PROTEIN"/>
    <property type="match status" value="1"/>
</dbReference>
<reference evidence="3 4" key="1">
    <citation type="journal article" date="2017" name="Nat. Commun.">
        <title>Genome assembly with in vitro proximity ligation data and whole-genome triplication in lettuce.</title>
        <authorList>
            <person name="Reyes-Chin-Wo S."/>
            <person name="Wang Z."/>
            <person name="Yang X."/>
            <person name="Kozik A."/>
            <person name="Arikit S."/>
            <person name="Song C."/>
            <person name="Xia L."/>
            <person name="Froenicke L."/>
            <person name="Lavelle D.O."/>
            <person name="Truco M.J."/>
            <person name="Xia R."/>
            <person name="Zhu S."/>
            <person name="Xu C."/>
            <person name="Xu H."/>
            <person name="Xu X."/>
            <person name="Cox K."/>
            <person name="Korf I."/>
            <person name="Meyers B.C."/>
            <person name="Michelmore R.W."/>
        </authorList>
    </citation>
    <scope>NUCLEOTIDE SEQUENCE [LARGE SCALE GENOMIC DNA]</scope>
    <source>
        <strain evidence="4">cv. Salinas</strain>
        <tissue evidence="3">Seedlings</tissue>
    </source>
</reference>
<dbReference type="AlphaFoldDB" id="A0A9R1VEP7"/>
<evidence type="ECO:0000259" key="1">
    <source>
        <dbReference type="Pfam" id="PF00646"/>
    </source>
</evidence>
<dbReference type="Proteomes" id="UP000235145">
    <property type="component" value="Unassembled WGS sequence"/>
</dbReference>
<evidence type="ECO:0000259" key="2">
    <source>
        <dbReference type="Pfam" id="PF23622"/>
    </source>
</evidence>
<evidence type="ECO:0008006" key="5">
    <source>
        <dbReference type="Google" id="ProtNLM"/>
    </source>
</evidence>
<feature type="domain" description="F-box" evidence="1">
    <location>
        <begin position="19"/>
        <end position="58"/>
    </location>
</feature>
<dbReference type="InterPro" id="IPR055357">
    <property type="entry name" value="LRR_At1g61320_AtMIF1"/>
</dbReference>
<dbReference type="SUPFAM" id="SSF81383">
    <property type="entry name" value="F-box domain"/>
    <property type="match status" value="1"/>
</dbReference>
<dbReference type="InterPro" id="IPR032675">
    <property type="entry name" value="LRR_dom_sf"/>
</dbReference>
<comment type="caution">
    <text evidence="3">The sequence shown here is derived from an EMBL/GenBank/DDBJ whole genome shotgun (WGS) entry which is preliminary data.</text>
</comment>
<proteinExistence type="predicted"/>